<dbReference type="Pfam" id="PF00999">
    <property type="entry name" value="Na_H_Exchanger"/>
    <property type="match status" value="1"/>
</dbReference>
<feature type="transmembrane region" description="Helical" evidence="10">
    <location>
        <begin position="174"/>
        <end position="196"/>
    </location>
</feature>
<dbReference type="InterPro" id="IPR006153">
    <property type="entry name" value="Cation/H_exchanger_TM"/>
</dbReference>
<reference evidence="12 13" key="1">
    <citation type="submission" date="2023-07" db="EMBL/GenBank/DDBJ databases">
        <authorList>
            <person name="Kim M.K."/>
        </authorList>
    </citation>
    <scope>NUCLEOTIDE SEQUENCE [LARGE SCALE GENOMIC DNA]</scope>
    <source>
        <strain evidence="12 13">KR1UV-12</strain>
    </source>
</reference>
<feature type="transmembrane region" description="Helical" evidence="10">
    <location>
        <begin position="300"/>
        <end position="322"/>
    </location>
</feature>
<dbReference type="PANTHER" id="PTHR10110:SF86">
    <property type="entry name" value="SODIUM_HYDROGEN EXCHANGER 7"/>
    <property type="match status" value="1"/>
</dbReference>
<feature type="transmembrane region" description="Helical" evidence="10">
    <location>
        <begin position="6"/>
        <end position="24"/>
    </location>
</feature>
<evidence type="ECO:0000256" key="6">
    <source>
        <dbReference type="ARBA" id="ARBA00023053"/>
    </source>
</evidence>
<feature type="transmembrane region" description="Helical" evidence="10">
    <location>
        <begin position="54"/>
        <end position="71"/>
    </location>
</feature>
<protein>
    <submittedName>
        <fullName evidence="12">Sodium:proton antiporter</fullName>
    </submittedName>
</protein>
<dbReference type="EMBL" id="JAUUDS010000002">
    <property type="protein sequence ID" value="MDP1027043.1"/>
    <property type="molecule type" value="Genomic_DNA"/>
</dbReference>
<feature type="transmembrane region" description="Helical" evidence="10">
    <location>
        <begin position="203"/>
        <end position="224"/>
    </location>
</feature>
<dbReference type="Gene3D" id="6.10.140.1330">
    <property type="match status" value="1"/>
</dbReference>
<keyword evidence="9" id="KW-0739">Sodium transport</keyword>
<evidence type="ECO:0000256" key="5">
    <source>
        <dbReference type="ARBA" id="ARBA00022989"/>
    </source>
</evidence>
<feature type="transmembrane region" description="Helical" evidence="10">
    <location>
        <begin position="111"/>
        <end position="137"/>
    </location>
</feature>
<comment type="caution">
    <text evidence="12">The sequence shown here is derived from an EMBL/GenBank/DDBJ whole genome shotgun (WGS) entry which is preliminary data.</text>
</comment>
<keyword evidence="13" id="KW-1185">Reference proteome</keyword>
<keyword evidence="3" id="KW-1003">Cell membrane</keyword>
<dbReference type="Proteomes" id="UP001230685">
    <property type="component" value="Unassembled WGS sequence"/>
</dbReference>
<keyword evidence="2" id="KW-0813">Transport</keyword>
<evidence type="ECO:0000256" key="2">
    <source>
        <dbReference type="ARBA" id="ARBA00022448"/>
    </source>
</evidence>
<comment type="subcellular location">
    <subcellularLocation>
        <location evidence="1">Cell membrane</location>
        <topology evidence="1">Multi-pass membrane protein</topology>
    </subcellularLocation>
</comment>
<gene>
    <name evidence="12" type="ORF">Q5H91_07455</name>
</gene>
<feature type="transmembrane region" description="Helical" evidence="10">
    <location>
        <begin position="230"/>
        <end position="249"/>
    </location>
</feature>
<feature type="transmembrane region" description="Helical" evidence="10">
    <location>
        <begin position="31"/>
        <end position="48"/>
    </location>
</feature>
<dbReference type="PANTHER" id="PTHR10110">
    <property type="entry name" value="SODIUM/HYDROGEN EXCHANGER"/>
    <property type="match status" value="1"/>
</dbReference>
<sequence length="515" mass="54705">MRLFESLDAILVAALLLLVVARKLKLPYPTLLAAAGLGFAALPIAPDIHVEPDLALALFIAPALLHAAYHTSPRGLRRMWFPLLALAVVAVIVTTAAVTLAGVAVGGLSLAAAFVLGAIVAPPDAAASEAVLSEVGIPRRGMLLLQGESLLNDATALLLFGLALALATHSDTPATPWVLAAAVPGGILFGAVSAWGYLRVVPLFSGTLGSSLADFAITFAIWLLAERFHVSPVLAVVAFGMIVSTWRPMEQPARDRIQTSAVWSAAILVLNAVAFMLMGLQARDILSRLTGEERLPAIGFSLVVLATVLLSRLVWVFAVRAVEAGIVRRSKPSWLPTPAPWSASLILGWSGMRGLVTLAAAFAVPASVTGRDLIVLAAFTVVIGTLVIQGLTLGWLIRRLNVGEDGKLANAVGRARRTLIDAGLEALGDQRDDAANALRVRYGAAGHVVAHADDPQAPSEFDELHLRVLARQRCTLNHMRAHGEVPEDVYRRLLEELDWSEVEARSFAENELRPS</sequence>
<name>A0ABT9EJT0_9SPHN</name>
<organism evidence="12 13">
    <name type="scientific">Sphingomonas aurea</name>
    <dbReference type="NCBI Taxonomy" id="3063994"/>
    <lineage>
        <taxon>Bacteria</taxon>
        <taxon>Pseudomonadati</taxon>
        <taxon>Pseudomonadota</taxon>
        <taxon>Alphaproteobacteria</taxon>
        <taxon>Sphingomonadales</taxon>
        <taxon>Sphingomonadaceae</taxon>
        <taxon>Sphingomonas</taxon>
    </lineage>
</organism>
<feature type="transmembrane region" description="Helical" evidence="10">
    <location>
        <begin position="374"/>
        <end position="397"/>
    </location>
</feature>
<evidence type="ECO:0000256" key="3">
    <source>
        <dbReference type="ARBA" id="ARBA00022475"/>
    </source>
</evidence>
<keyword evidence="7" id="KW-0406">Ion transport</keyword>
<dbReference type="RefSeq" id="WP_305172738.1">
    <property type="nucleotide sequence ID" value="NZ_JAUUDS010000002.1"/>
</dbReference>
<feature type="transmembrane region" description="Helical" evidence="10">
    <location>
        <begin position="149"/>
        <end position="168"/>
    </location>
</feature>
<evidence type="ECO:0000256" key="1">
    <source>
        <dbReference type="ARBA" id="ARBA00004651"/>
    </source>
</evidence>
<keyword evidence="6" id="KW-0915">Sodium</keyword>
<feature type="transmembrane region" description="Helical" evidence="10">
    <location>
        <begin position="83"/>
        <end position="105"/>
    </location>
</feature>
<evidence type="ECO:0000259" key="11">
    <source>
        <dbReference type="Pfam" id="PF00999"/>
    </source>
</evidence>
<accession>A0ABT9EJT0</accession>
<proteinExistence type="predicted"/>
<evidence type="ECO:0000256" key="10">
    <source>
        <dbReference type="SAM" id="Phobius"/>
    </source>
</evidence>
<feature type="domain" description="Cation/H+ exchanger transmembrane" evidence="11">
    <location>
        <begin position="11"/>
        <end position="398"/>
    </location>
</feature>
<evidence type="ECO:0000313" key="13">
    <source>
        <dbReference type="Proteomes" id="UP001230685"/>
    </source>
</evidence>
<evidence type="ECO:0000256" key="4">
    <source>
        <dbReference type="ARBA" id="ARBA00022692"/>
    </source>
</evidence>
<feature type="transmembrane region" description="Helical" evidence="10">
    <location>
        <begin position="261"/>
        <end position="280"/>
    </location>
</feature>
<dbReference type="InterPro" id="IPR018422">
    <property type="entry name" value="Cation/H_exchanger_CPA1"/>
</dbReference>
<evidence type="ECO:0000256" key="8">
    <source>
        <dbReference type="ARBA" id="ARBA00023136"/>
    </source>
</evidence>
<keyword evidence="4 10" id="KW-0812">Transmembrane</keyword>
<keyword evidence="5 10" id="KW-1133">Transmembrane helix</keyword>
<keyword evidence="8 10" id="KW-0472">Membrane</keyword>
<evidence type="ECO:0000313" key="12">
    <source>
        <dbReference type="EMBL" id="MDP1027043.1"/>
    </source>
</evidence>
<feature type="transmembrane region" description="Helical" evidence="10">
    <location>
        <begin position="343"/>
        <end position="368"/>
    </location>
</feature>
<evidence type="ECO:0000256" key="7">
    <source>
        <dbReference type="ARBA" id="ARBA00023065"/>
    </source>
</evidence>
<evidence type="ECO:0000256" key="9">
    <source>
        <dbReference type="ARBA" id="ARBA00023201"/>
    </source>
</evidence>